<protein>
    <submittedName>
        <fullName evidence="4">Diaminopropionate ammonia-lyase</fullName>
        <ecNumber evidence="4">4.3.1.15</ecNumber>
    </submittedName>
</protein>
<dbReference type="EC" id="4.3.1.15" evidence="4"/>
<dbReference type="InterPro" id="IPR036052">
    <property type="entry name" value="TrpB-like_PALP_sf"/>
</dbReference>
<name>A0ABY7Z1Q3_9HYPH</name>
<gene>
    <name evidence="4" type="ORF">PSQ90_10030</name>
</gene>
<feature type="domain" description="Tryptophan synthase beta chain-like PALP" evidence="3">
    <location>
        <begin position="27"/>
        <end position="343"/>
    </location>
</feature>
<dbReference type="EMBL" id="CP118247">
    <property type="protein sequence ID" value="WDR07514.1"/>
    <property type="molecule type" value="Genomic_DNA"/>
</dbReference>
<dbReference type="RefSeq" id="WP_282213027.1">
    <property type="nucleotide sequence ID" value="NZ_CP118247.1"/>
</dbReference>
<accession>A0ABY7Z1Q3</accession>
<reference evidence="4 5" key="1">
    <citation type="submission" date="2023-02" db="EMBL/GenBank/DDBJ databases">
        <title>Devosia chondri sp. nov., isolated from the phycosphere of marine algae.</title>
        <authorList>
            <person name="Kim J.M."/>
            <person name="Lee J.K."/>
            <person name="Choi B.J."/>
            <person name="Bayburt H."/>
            <person name="Jeon C.O."/>
        </authorList>
    </citation>
    <scope>NUCLEOTIDE SEQUENCE [LARGE SCALE GENOMIC DNA]</scope>
    <source>
        <strain evidence="4 5">G2-5</strain>
    </source>
</reference>
<keyword evidence="4" id="KW-0456">Lyase</keyword>
<evidence type="ECO:0000313" key="4">
    <source>
        <dbReference type="EMBL" id="WDR07514.1"/>
    </source>
</evidence>
<evidence type="ECO:0000313" key="5">
    <source>
        <dbReference type="Proteomes" id="UP001222118"/>
    </source>
</evidence>
<sequence>MVGLAGGRILSDPAEPYRLLAHCPAANTTTLRDMPELARTNNVAKVFVKDESARMGLGSFKALGAAYVIARFAMERAGGPEALARHSQRQTILSDMVFACASAGNHGLSVASGARIFGARAIVYIADSVPEPFAGRLRDLGAEVRRVGAFYEASMEAAKLDCERNGWTLLSDSSWPGYVELPMRVMEGYLVVGAEVADQIDAPPTHIFLQAGVGGFAAAMTAHFRMCWGEEPTIIVVEPDAAATLLESVRAGQPTDVPGPESIMGRLDCKSPSHLALAELARNADIFQTISDQQSLETVGDLGRLGIPTTPSGAAGFAGFTHLGADRDTFGLNDQSRVLIFVTEGPEG</sequence>
<dbReference type="PANTHER" id="PTHR42937:SF1">
    <property type="entry name" value="DIAMINOPROPIONATE AMMONIA-LYASE"/>
    <property type="match status" value="1"/>
</dbReference>
<comment type="cofactor">
    <cofactor evidence="1">
        <name>pyridoxal 5'-phosphate</name>
        <dbReference type="ChEBI" id="CHEBI:597326"/>
    </cofactor>
</comment>
<dbReference type="Gene3D" id="3.40.50.1100">
    <property type="match status" value="2"/>
</dbReference>
<evidence type="ECO:0000256" key="1">
    <source>
        <dbReference type="ARBA" id="ARBA00001933"/>
    </source>
</evidence>
<dbReference type="GO" id="GO:0008838">
    <property type="term" value="F:diaminopropionate ammonia-lyase activity"/>
    <property type="evidence" value="ECO:0007669"/>
    <property type="project" value="UniProtKB-EC"/>
</dbReference>
<keyword evidence="5" id="KW-1185">Reference proteome</keyword>
<dbReference type="SUPFAM" id="SSF53686">
    <property type="entry name" value="Tryptophan synthase beta subunit-like PLP-dependent enzymes"/>
    <property type="match status" value="1"/>
</dbReference>
<dbReference type="NCBIfam" id="NF006058">
    <property type="entry name" value="PRK08206.1"/>
    <property type="match status" value="1"/>
</dbReference>
<dbReference type="Pfam" id="PF00291">
    <property type="entry name" value="PALP"/>
    <property type="match status" value="1"/>
</dbReference>
<proteinExistence type="predicted"/>
<evidence type="ECO:0000256" key="2">
    <source>
        <dbReference type="ARBA" id="ARBA00022898"/>
    </source>
</evidence>
<dbReference type="PANTHER" id="PTHR42937">
    <property type="match status" value="1"/>
</dbReference>
<evidence type="ECO:0000259" key="3">
    <source>
        <dbReference type="Pfam" id="PF00291"/>
    </source>
</evidence>
<dbReference type="InterPro" id="IPR001926">
    <property type="entry name" value="TrpB-like_PALP"/>
</dbReference>
<keyword evidence="2" id="KW-0663">Pyridoxal phosphate</keyword>
<dbReference type="Proteomes" id="UP001222118">
    <property type="component" value="Chromosome"/>
</dbReference>
<organism evidence="4 5">
    <name type="scientific">Devosia rhodophyticola</name>
    <dbReference type="NCBI Taxonomy" id="3026423"/>
    <lineage>
        <taxon>Bacteria</taxon>
        <taxon>Pseudomonadati</taxon>
        <taxon>Pseudomonadota</taxon>
        <taxon>Alphaproteobacteria</taxon>
        <taxon>Hyphomicrobiales</taxon>
        <taxon>Devosiaceae</taxon>
        <taxon>Devosia</taxon>
    </lineage>
</organism>